<protein>
    <submittedName>
        <fullName evidence="1">Uncharacterized protein</fullName>
    </submittedName>
</protein>
<accession>A0A1H1K0N0</accession>
<organism evidence="1 2">
    <name type="scientific">Paraburkholderia tuberum</name>
    <dbReference type="NCBI Taxonomy" id="157910"/>
    <lineage>
        <taxon>Bacteria</taxon>
        <taxon>Pseudomonadati</taxon>
        <taxon>Pseudomonadota</taxon>
        <taxon>Betaproteobacteria</taxon>
        <taxon>Burkholderiales</taxon>
        <taxon>Burkholderiaceae</taxon>
        <taxon>Paraburkholderia</taxon>
    </lineage>
</organism>
<evidence type="ECO:0000313" key="1">
    <source>
        <dbReference type="EMBL" id="SDR55878.1"/>
    </source>
</evidence>
<gene>
    <name evidence="1" type="ORF">SAMN05445850_6209</name>
</gene>
<dbReference type="EMBL" id="FNKX01000002">
    <property type="protein sequence ID" value="SDR55878.1"/>
    <property type="molecule type" value="Genomic_DNA"/>
</dbReference>
<evidence type="ECO:0000313" key="2">
    <source>
        <dbReference type="Proteomes" id="UP000199365"/>
    </source>
</evidence>
<proteinExistence type="predicted"/>
<name>A0A1H1K0N0_9BURK</name>
<keyword evidence="2" id="KW-1185">Reference proteome</keyword>
<sequence length="98" mass="11183">MDMGVSFVANLQASKRAKPRNRSFDWPMRFSETTAVWQTDFCERRRDAMFLQALSMILRTVAPVALNNLRSMQWTSPLATNARMGSIGTKKRVRTATV</sequence>
<dbReference type="AlphaFoldDB" id="A0A1H1K0N0"/>
<dbReference type="Proteomes" id="UP000199365">
    <property type="component" value="Unassembled WGS sequence"/>
</dbReference>
<reference evidence="2" key="1">
    <citation type="submission" date="2016-10" db="EMBL/GenBank/DDBJ databases">
        <authorList>
            <person name="Varghese N."/>
            <person name="Submissions S."/>
        </authorList>
    </citation>
    <scope>NUCLEOTIDE SEQUENCE [LARGE SCALE GENOMIC DNA]</scope>
    <source>
        <strain evidence="2">DUS833</strain>
    </source>
</reference>